<evidence type="ECO:0000313" key="1">
    <source>
        <dbReference type="EMBL" id="OCQ54001.1"/>
    </source>
</evidence>
<gene>
    <name evidence="1" type="ORF">Ppb6_00726</name>
</gene>
<name>A0A1C0U7V8_9GAMM</name>
<dbReference type="AlphaFoldDB" id="A0A1C0U7V8"/>
<dbReference type="Proteomes" id="UP000093476">
    <property type="component" value="Unassembled WGS sequence"/>
</dbReference>
<dbReference type="PATRIC" id="fig|286156.4.peg.833"/>
<proteinExistence type="predicted"/>
<sequence length="92" mass="10307">MIYAKNVSDKVVKVAISKWSSEEADDDYIEIGPGEVVQWARSDERGFLMSVIWGDNKPVLYSMRLDGYIIIYSSSVENNGRGISPLYSLPSV</sequence>
<dbReference type="RefSeq" id="WP_036768036.1">
    <property type="nucleotide sequence ID" value="NZ_CAWMQZ010000027.1"/>
</dbReference>
<comment type="caution">
    <text evidence="1">The sequence shown here is derived from an EMBL/GenBank/DDBJ whole genome shotgun (WGS) entry which is preliminary data.</text>
</comment>
<reference evidence="1 2" key="1">
    <citation type="submission" date="2015-12" db="EMBL/GenBank/DDBJ databases">
        <title>Genome comparisons provide insights into the role of secondary metabolites in the pathogenic phase of the Photorhabdus life cycle.</title>
        <authorList>
            <person name="Tobias N.J."/>
            <person name="Mishra B."/>
            <person name="Gupta D.K."/>
            <person name="Thines M."/>
            <person name="Stinear T.P."/>
            <person name="Bode H.B."/>
        </authorList>
    </citation>
    <scope>NUCLEOTIDE SEQUENCE [LARGE SCALE GENOMIC DNA]</scope>
    <source>
        <strain evidence="1 2">PB68.1</strain>
    </source>
</reference>
<protein>
    <submittedName>
        <fullName evidence="1">Uncharacterized protein</fullName>
    </submittedName>
</protein>
<dbReference type="EMBL" id="LOMY01000027">
    <property type="protein sequence ID" value="OCQ54001.1"/>
    <property type="molecule type" value="Genomic_DNA"/>
</dbReference>
<keyword evidence="2" id="KW-1185">Reference proteome</keyword>
<evidence type="ECO:0000313" key="2">
    <source>
        <dbReference type="Proteomes" id="UP000093476"/>
    </source>
</evidence>
<organism evidence="1 2">
    <name type="scientific">Photorhabdus australis subsp. thailandensis</name>
    <dbReference type="NCBI Taxonomy" id="2805096"/>
    <lineage>
        <taxon>Bacteria</taxon>
        <taxon>Pseudomonadati</taxon>
        <taxon>Pseudomonadota</taxon>
        <taxon>Gammaproteobacteria</taxon>
        <taxon>Enterobacterales</taxon>
        <taxon>Morganellaceae</taxon>
        <taxon>Photorhabdus</taxon>
    </lineage>
</organism>
<dbReference type="STRING" id="286156.Ppb6_00726"/>
<accession>A0A1C0U7V8</accession>